<dbReference type="RefSeq" id="WP_338781676.1">
    <property type="nucleotide sequence ID" value="NZ_CP147407.1"/>
</dbReference>
<keyword evidence="4" id="KW-1185">Reference proteome</keyword>
<organism evidence="3 4">
    <name type="scientific">Metabacillus sediminis</name>
    <dbReference type="NCBI Taxonomy" id="3117746"/>
    <lineage>
        <taxon>Bacteria</taxon>
        <taxon>Bacillati</taxon>
        <taxon>Bacillota</taxon>
        <taxon>Bacilli</taxon>
        <taxon>Bacillales</taxon>
        <taxon>Bacillaceae</taxon>
        <taxon>Metabacillus</taxon>
    </lineage>
</organism>
<feature type="region of interest" description="Disordered" evidence="1">
    <location>
        <begin position="136"/>
        <end position="178"/>
    </location>
</feature>
<keyword evidence="2" id="KW-0812">Transmembrane</keyword>
<sequence length="178" mass="18783">MTQVTIQDSKRQKDKNSKLVRGMILGAIIGGAVSMLDSTTRSKVTKGAAGIKDSTVGIVQNVKDNPGEVKEQFVSQFNNARNTLESAIRDAQNIYESLNNGVFKKITEVASTSQEALNNVKEAAGDMKDVGAKVADAGSGLTDPITAENDTRTSSASTVNFDSSIPSQSVKAEDSAKL</sequence>
<dbReference type="Proteomes" id="UP001377337">
    <property type="component" value="Chromosome"/>
</dbReference>
<feature type="transmembrane region" description="Helical" evidence="2">
    <location>
        <begin position="19"/>
        <end position="36"/>
    </location>
</feature>
<proteinExistence type="predicted"/>
<name>A0ABZ2NM50_9BACI</name>
<evidence type="ECO:0000313" key="3">
    <source>
        <dbReference type="EMBL" id="WXB98567.1"/>
    </source>
</evidence>
<evidence type="ECO:0000256" key="1">
    <source>
        <dbReference type="SAM" id="MobiDB-lite"/>
    </source>
</evidence>
<protein>
    <submittedName>
        <fullName evidence="3">YtxH domain-containing protein</fullName>
    </submittedName>
</protein>
<feature type="compositionally biased region" description="Polar residues" evidence="1">
    <location>
        <begin position="152"/>
        <end position="170"/>
    </location>
</feature>
<reference evidence="3 4" key="1">
    <citation type="submission" date="2024-02" db="EMBL/GenBank/DDBJ databases">
        <title>Seven novel Bacillus-like species.</title>
        <authorList>
            <person name="Liu G."/>
        </authorList>
    </citation>
    <scope>NUCLEOTIDE SEQUENCE [LARGE SCALE GENOMIC DNA]</scope>
    <source>
        <strain evidence="3 4">FJAT-52054</strain>
    </source>
</reference>
<accession>A0ABZ2NM50</accession>
<keyword evidence="2" id="KW-1133">Transmembrane helix</keyword>
<keyword evidence="2" id="KW-0472">Membrane</keyword>
<dbReference type="Gene3D" id="1.20.120.20">
    <property type="entry name" value="Apolipoprotein"/>
    <property type="match status" value="1"/>
</dbReference>
<evidence type="ECO:0000313" key="4">
    <source>
        <dbReference type="Proteomes" id="UP001377337"/>
    </source>
</evidence>
<dbReference type="EMBL" id="CP147407">
    <property type="protein sequence ID" value="WXB98567.1"/>
    <property type="molecule type" value="Genomic_DNA"/>
</dbReference>
<gene>
    <name evidence="3" type="ORF">WCV65_08855</name>
</gene>
<evidence type="ECO:0000256" key="2">
    <source>
        <dbReference type="SAM" id="Phobius"/>
    </source>
</evidence>